<reference evidence="4 5" key="1">
    <citation type="submission" date="2020-11" db="EMBL/GenBank/DDBJ databases">
        <title>Description of Pontivivens ytuae sp. nov. isolated from deep sea sediment of Mariana Trench.</title>
        <authorList>
            <person name="Wang Z."/>
            <person name="Sun Q.-L."/>
            <person name="Xu X.-D."/>
            <person name="Tang Y.-Z."/>
            <person name="Zhang J."/>
        </authorList>
    </citation>
    <scope>NUCLEOTIDE SEQUENCE [LARGE SCALE GENOMIC DNA]</scope>
    <source>
        <strain evidence="4 5">MT2928</strain>
    </source>
</reference>
<dbReference type="PANTHER" id="PTHR32347:SF23">
    <property type="entry name" value="BLL5650 PROTEIN"/>
    <property type="match status" value="1"/>
</dbReference>
<dbReference type="AlphaFoldDB" id="A0A7S9QDB7"/>
<organism evidence="4 5">
    <name type="scientific">Pontivivens ytuae</name>
    <dbReference type="NCBI Taxonomy" id="2789856"/>
    <lineage>
        <taxon>Bacteria</taxon>
        <taxon>Pseudomonadati</taxon>
        <taxon>Pseudomonadota</taxon>
        <taxon>Alphaproteobacteria</taxon>
        <taxon>Rhodobacterales</taxon>
        <taxon>Paracoccaceae</taxon>
        <taxon>Pontivivens</taxon>
    </lineage>
</organism>
<dbReference type="Gene3D" id="3.30.450.40">
    <property type="match status" value="1"/>
</dbReference>
<keyword evidence="2 3" id="KW-0175">Coiled coil</keyword>
<dbReference type="RefSeq" id="WP_196103426.1">
    <property type="nucleotide sequence ID" value="NZ_CP064942.1"/>
</dbReference>
<protein>
    <submittedName>
        <fullName evidence="4">HlyD family efflux transporter periplasmic adaptor subunit</fullName>
    </submittedName>
</protein>
<evidence type="ECO:0000256" key="2">
    <source>
        <dbReference type="ARBA" id="ARBA00023054"/>
    </source>
</evidence>
<sequence length="594" mass="63936">MIQGEQPDPGRAAQATPLTAPGLLGWCDLVRSRLKGVVEVAVVEIAGERIEPLAASPTNMDLTKYAQALAAAAQRGEGLLQPLAAEIDGVAEVIAYPVGAGQTALVGLGELPARQTALVLQQVQLSAGWLFWEAAKAGAERATARSARLDASFELFAELLDADKVLEMQQLLCSIVADRTGASRCAYVTRRFGRVRLRAVSGTTTFDRRTTLNDLTEQAAAEAMARREAIFHGEGDAGGPLRSLARLHEDKAAAAIPLMNRKGRVRGALVIEWPEAVPEGLLEDWASLWVLAAPVLDLRRKASRNILQVALGSLGSALGAVFGRGHLVLKGIMVALVALAALMIFGEGQHRLRADTVIDDAGLRVVSAPADGFLSEVRVIPGDRVAAADVIAVLDDADLRLRALELDAQLARYRAEEAIAQRQGDRGTVAVARAQAAEVEARRALVERELEQTIIRAGTDGLVLEGDLRQRVGGQVERGEVLIEIAPRENVEVRVDVANRDGDVFDAGLTGTLRLNVAPEVPLPIAVTRVKPAAESIDGDLRFVGYAEIGETELRLENGMRGSARLDLGREPLWRIWLLPAWETVTLFLWSWWP</sequence>
<dbReference type="EMBL" id="CP064942">
    <property type="protein sequence ID" value="QPH54217.1"/>
    <property type="molecule type" value="Genomic_DNA"/>
</dbReference>
<proteinExistence type="predicted"/>
<dbReference type="InterPro" id="IPR029016">
    <property type="entry name" value="GAF-like_dom_sf"/>
</dbReference>
<dbReference type="Proteomes" id="UP000594800">
    <property type="component" value="Chromosome"/>
</dbReference>
<dbReference type="SUPFAM" id="SSF55781">
    <property type="entry name" value="GAF domain-like"/>
    <property type="match status" value="1"/>
</dbReference>
<dbReference type="GO" id="GO:0030313">
    <property type="term" value="C:cell envelope"/>
    <property type="evidence" value="ECO:0007669"/>
    <property type="project" value="UniProtKB-SubCell"/>
</dbReference>
<evidence type="ECO:0000313" key="5">
    <source>
        <dbReference type="Proteomes" id="UP000594800"/>
    </source>
</evidence>
<evidence type="ECO:0000313" key="4">
    <source>
        <dbReference type="EMBL" id="QPH54217.1"/>
    </source>
</evidence>
<gene>
    <name evidence="4" type="ORF">I0K15_00110</name>
</gene>
<evidence type="ECO:0000256" key="1">
    <source>
        <dbReference type="ARBA" id="ARBA00004196"/>
    </source>
</evidence>
<keyword evidence="5" id="KW-1185">Reference proteome</keyword>
<dbReference type="PANTHER" id="PTHR32347">
    <property type="entry name" value="EFFLUX SYSTEM COMPONENT YKNX-RELATED"/>
    <property type="match status" value="1"/>
</dbReference>
<evidence type="ECO:0000256" key="3">
    <source>
        <dbReference type="SAM" id="Coils"/>
    </source>
</evidence>
<feature type="coiled-coil region" evidence="3">
    <location>
        <begin position="403"/>
        <end position="456"/>
    </location>
</feature>
<dbReference type="KEGG" id="poz:I0K15_00110"/>
<name>A0A7S9QDB7_9RHOB</name>
<accession>A0A7S9QDB7</accession>
<dbReference type="InterPro" id="IPR050465">
    <property type="entry name" value="UPF0194_transport"/>
</dbReference>
<comment type="subcellular location">
    <subcellularLocation>
        <location evidence="1">Cell envelope</location>
    </subcellularLocation>
</comment>
<dbReference type="SUPFAM" id="SSF111369">
    <property type="entry name" value="HlyD-like secretion proteins"/>
    <property type="match status" value="1"/>
</dbReference>